<comment type="caution">
    <text evidence="1">The sequence shown here is derived from an EMBL/GenBank/DDBJ whole genome shotgun (WGS) entry which is preliminary data.</text>
</comment>
<name>A8R831_9FIRM</name>
<dbReference type="HOGENOM" id="CLU_3343795_0_0_9"/>
<dbReference type="EMBL" id="ABAW02000010">
    <property type="protein sequence ID" value="EDP12255.1"/>
    <property type="molecule type" value="Genomic_DNA"/>
</dbReference>
<dbReference type="Proteomes" id="UP000004090">
    <property type="component" value="Unassembled WGS sequence"/>
</dbReference>
<gene>
    <name evidence="1" type="ORF">EUBDOL_00164</name>
</gene>
<dbReference type="STRING" id="428127.EUBDOL_00164"/>
<evidence type="ECO:0000313" key="1">
    <source>
        <dbReference type="EMBL" id="EDP12255.1"/>
    </source>
</evidence>
<proteinExistence type="predicted"/>
<sequence>MKHYSIHCLFFLVEIIDKIKKVYLFCPLLASLYVFNM</sequence>
<dbReference type="AlphaFoldDB" id="A8R831"/>
<protein>
    <submittedName>
        <fullName evidence="1">Uncharacterized protein</fullName>
    </submittedName>
</protein>
<evidence type="ECO:0000313" key="2">
    <source>
        <dbReference type="Proteomes" id="UP000004090"/>
    </source>
</evidence>
<reference evidence="1 2" key="1">
    <citation type="submission" date="2007-09" db="EMBL/GenBank/DDBJ databases">
        <title>Draft genome sequence of Eubacterium dolichum (DSM 3991).</title>
        <authorList>
            <person name="Sudarsanam P."/>
            <person name="Ley R."/>
            <person name="Guruge J."/>
            <person name="Turnbaugh P.J."/>
            <person name="Mahowald M."/>
            <person name="Liep D."/>
            <person name="Gordon J."/>
        </authorList>
    </citation>
    <scope>NUCLEOTIDE SEQUENCE [LARGE SCALE GENOMIC DNA]</scope>
    <source>
        <strain evidence="1 2">DSM 3991</strain>
    </source>
</reference>
<organism evidence="1 2">
    <name type="scientific">Amedibacillus dolichus DSM 3991</name>
    <dbReference type="NCBI Taxonomy" id="428127"/>
    <lineage>
        <taxon>Bacteria</taxon>
        <taxon>Bacillati</taxon>
        <taxon>Bacillota</taxon>
        <taxon>Erysipelotrichia</taxon>
        <taxon>Erysipelotrichales</taxon>
        <taxon>Erysipelotrichaceae</taxon>
        <taxon>Amedibacillus</taxon>
    </lineage>
</organism>
<accession>A8R831</accession>
<reference evidence="1 2" key="2">
    <citation type="submission" date="2007-09" db="EMBL/GenBank/DDBJ databases">
        <authorList>
            <person name="Fulton L."/>
            <person name="Clifton S."/>
            <person name="Fulton B."/>
            <person name="Xu J."/>
            <person name="Minx P."/>
            <person name="Pepin K.H."/>
            <person name="Johnson M."/>
            <person name="Thiruvilangam P."/>
            <person name="Bhonagiri V."/>
            <person name="Nash W.E."/>
            <person name="Mardis E.R."/>
            <person name="Wilson R.K."/>
        </authorList>
    </citation>
    <scope>NUCLEOTIDE SEQUENCE [LARGE SCALE GENOMIC DNA]</scope>
    <source>
        <strain evidence="1 2">DSM 3991</strain>
    </source>
</reference>